<protein>
    <recommendedName>
        <fullName evidence="1">PiggyBac transposable element-derived protein domain-containing protein</fullName>
    </recommendedName>
</protein>
<reference evidence="2 3" key="1">
    <citation type="journal article" date="2023" name="Sci. Data">
        <title>Genome assembly of the Korean intertidal mud-creeper Batillaria attramentaria.</title>
        <authorList>
            <person name="Patra A.K."/>
            <person name="Ho P.T."/>
            <person name="Jun S."/>
            <person name="Lee S.J."/>
            <person name="Kim Y."/>
            <person name="Won Y.J."/>
        </authorList>
    </citation>
    <scope>NUCLEOTIDE SEQUENCE [LARGE SCALE GENOMIC DNA]</scope>
    <source>
        <strain evidence="2">Wonlab-2016</strain>
    </source>
</reference>
<dbReference type="InterPro" id="IPR029526">
    <property type="entry name" value="PGBD"/>
</dbReference>
<keyword evidence="3" id="KW-1185">Reference proteome</keyword>
<name>A0ABD0JZ10_9CAEN</name>
<dbReference type="PANTHER" id="PTHR46599:SF2">
    <property type="entry name" value="PIGGYBAC TRANSPOSABLE ELEMENT-DERIVED PROTEIN 4-LIKE"/>
    <property type="match status" value="1"/>
</dbReference>
<evidence type="ECO:0000313" key="3">
    <source>
        <dbReference type="Proteomes" id="UP001519460"/>
    </source>
</evidence>
<dbReference type="Pfam" id="PF13843">
    <property type="entry name" value="DDE_Tnp_1_7"/>
    <property type="match status" value="1"/>
</dbReference>
<feature type="domain" description="PiggyBac transposable element-derived protein" evidence="1">
    <location>
        <begin position="68"/>
        <end position="168"/>
    </location>
</feature>
<accession>A0ABD0JZ10</accession>
<dbReference type="PANTHER" id="PTHR46599">
    <property type="entry name" value="PIGGYBAC TRANSPOSABLE ELEMENT-DERIVED PROTEIN 4"/>
    <property type="match status" value="1"/>
</dbReference>
<dbReference type="AlphaFoldDB" id="A0ABD0JZ10"/>
<organism evidence="2 3">
    <name type="scientific">Batillaria attramentaria</name>
    <dbReference type="NCBI Taxonomy" id="370345"/>
    <lineage>
        <taxon>Eukaryota</taxon>
        <taxon>Metazoa</taxon>
        <taxon>Spiralia</taxon>
        <taxon>Lophotrochozoa</taxon>
        <taxon>Mollusca</taxon>
        <taxon>Gastropoda</taxon>
        <taxon>Caenogastropoda</taxon>
        <taxon>Sorbeoconcha</taxon>
        <taxon>Cerithioidea</taxon>
        <taxon>Batillariidae</taxon>
        <taxon>Batillaria</taxon>
    </lineage>
</organism>
<proteinExistence type="predicted"/>
<evidence type="ECO:0000259" key="1">
    <source>
        <dbReference type="Pfam" id="PF13843"/>
    </source>
</evidence>
<comment type="caution">
    <text evidence="2">The sequence shown here is derived from an EMBL/GenBank/DDBJ whole genome shotgun (WGS) entry which is preliminary data.</text>
</comment>
<dbReference type="Proteomes" id="UP001519460">
    <property type="component" value="Unassembled WGS sequence"/>
</dbReference>
<sequence>MTMLMMKSRCLTSLFHREKETMTKQCPSVCHHCHHVRIGGWKICLPPAFTGPQPGATFQLGAEKNENDFFEKVFTPELIEKVVVETNRYADQRYDDKPEPRWSPVTETELRAYLDMRVVHIIQVPHADMYWSMDWLFGCLKVADIMCRERFEKISLYLHCNNRETNPPRGQGGHDKLH</sequence>
<evidence type="ECO:0000313" key="2">
    <source>
        <dbReference type="EMBL" id="KAK7480244.1"/>
    </source>
</evidence>
<gene>
    <name evidence="2" type="ORF">BaRGS_00028520</name>
</gene>
<dbReference type="EMBL" id="JACVVK020000285">
    <property type="protein sequence ID" value="KAK7480244.1"/>
    <property type="molecule type" value="Genomic_DNA"/>
</dbReference>